<keyword evidence="1" id="KW-0812">Transmembrane</keyword>
<accession>A0A5N6DIA9</accession>
<dbReference type="VEuPathDB" id="FungiDB:BDV34DRAFT_226030"/>
<keyword evidence="1" id="KW-1133">Transmembrane helix</keyword>
<dbReference type="EMBL" id="ML734976">
    <property type="protein sequence ID" value="KAB8204789.1"/>
    <property type="molecule type" value="Genomic_DNA"/>
</dbReference>
<dbReference type="Proteomes" id="UP000326532">
    <property type="component" value="Unassembled WGS sequence"/>
</dbReference>
<proteinExistence type="predicted"/>
<protein>
    <submittedName>
        <fullName evidence="2">Uncharacterized protein</fullName>
    </submittedName>
</protein>
<reference evidence="2 3" key="1">
    <citation type="submission" date="2019-04" db="EMBL/GenBank/DDBJ databases">
        <title>Fungal friends and foes A comparative genomics study of 23 Aspergillus species from section Flavi.</title>
        <authorList>
            <consortium name="DOE Joint Genome Institute"/>
            <person name="Kjaerbolling I."/>
            <person name="Vesth T.C."/>
            <person name="Frisvad J.C."/>
            <person name="Nybo J.L."/>
            <person name="Theobald S."/>
            <person name="Kildgaard S."/>
            <person name="Petersen T.I."/>
            <person name="Kuo A."/>
            <person name="Sato A."/>
            <person name="Lyhne E.K."/>
            <person name="Kogle M.E."/>
            <person name="Wiebenga A."/>
            <person name="Kun R.S."/>
            <person name="Lubbers R.J."/>
            <person name="Makela M.R."/>
            <person name="Barry K."/>
            <person name="Chovatia M."/>
            <person name="Clum A."/>
            <person name="Daum C."/>
            <person name="Haridas S."/>
            <person name="He G."/>
            <person name="LaButti K."/>
            <person name="Lipzen A."/>
            <person name="Mondo S."/>
            <person name="Pangilinan J."/>
            <person name="Riley R."/>
            <person name="Salamov A."/>
            <person name="Simmons B.A."/>
            <person name="Magnuson J.K."/>
            <person name="Henrissat B."/>
            <person name="Mortensen U.H."/>
            <person name="Larsen T.O."/>
            <person name="De vries R.P."/>
            <person name="Grigoriev I.V."/>
            <person name="Machida M."/>
            <person name="Baker S.E."/>
            <person name="Andersen M.R."/>
        </authorList>
    </citation>
    <scope>NUCLEOTIDE SEQUENCE [LARGE SCALE GENOMIC DNA]</scope>
    <source>
        <strain evidence="2 3">CBS 117618</strain>
    </source>
</reference>
<gene>
    <name evidence="2" type="ORF">BDV34DRAFT_226030</name>
</gene>
<evidence type="ECO:0000313" key="2">
    <source>
        <dbReference type="EMBL" id="KAB8204789.1"/>
    </source>
</evidence>
<evidence type="ECO:0000313" key="3">
    <source>
        <dbReference type="Proteomes" id="UP000326532"/>
    </source>
</evidence>
<name>A0A5N6DIA9_ASPPA</name>
<evidence type="ECO:0000256" key="1">
    <source>
        <dbReference type="SAM" id="Phobius"/>
    </source>
</evidence>
<keyword evidence="1" id="KW-0472">Membrane</keyword>
<feature type="transmembrane region" description="Helical" evidence="1">
    <location>
        <begin position="12"/>
        <end position="32"/>
    </location>
</feature>
<sequence length="319" mass="35362">MATRDIKPITDEGVVLTFLVHILAAWATFQFLRQDLTNIITSCFAMFGYQSSAGNLTDLQGVIFGYGVGDSWIGGPITDVNSLMAGYLCTLKESANGLENIQTAASLLCESNDDSSSLSARRVTVVWMTAPTTGELSLHYCLWLSTRRRDTLELAFWIGPMPGVTPSEQLRSQYVDTSHTAATDCWIIFHLHFQINDQVFYTGTSNSNRPAQWHPGVTTIDVYHSQTVTRPGVVTHGGRRADQRAEYRYSTGYDPSGNINTGVQNYDARTHVLQCPIPQRGQGIRRQSLRTLHTHMVVMVSGRFLSHFQPPGNTALKSV</sequence>
<organism evidence="2 3">
    <name type="scientific">Aspergillus parasiticus</name>
    <dbReference type="NCBI Taxonomy" id="5067"/>
    <lineage>
        <taxon>Eukaryota</taxon>
        <taxon>Fungi</taxon>
        <taxon>Dikarya</taxon>
        <taxon>Ascomycota</taxon>
        <taxon>Pezizomycotina</taxon>
        <taxon>Eurotiomycetes</taxon>
        <taxon>Eurotiomycetidae</taxon>
        <taxon>Eurotiales</taxon>
        <taxon>Aspergillaceae</taxon>
        <taxon>Aspergillus</taxon>
        <taxon>Aspergillus subgen. Circumdati</taxon>
    </lineage>
</organism>
<keyword evidence="3" id="KW-1185">Reference proteome</keyword>
<dbReference type="AlphaFoldDB" id="A0A5N6DIA9"/>